<evidence type="ECO:0000256" key="1">
    <source>
        <dbReference type="ARBA" id="ARBA00003181"/>
    </source>
</evidence>
<evidence type="ECO:0000256" key="8">
    <source>
        <dbReference type="RuleBase" id="RU365059"/>
    </source>
</evidence>
<dbReference type="GO" id="GO:0005737">
    <property type="term" value="C:cytoplasm"/>
    <property type="evidence" value="ECO:0007669"/>
    <property type="project" value="TreeGrafter"/>
</dbReference>
<evidence type="ECO:0000256" key="2">
    <source>
        <dbReference type="ARBA" id="ARBA00005290"/>
    </source>
</evidence>
<dbReference type="InterPro" id="IPR004130">
    <property type="entry name" value="Gpn"/>
</dbReference>
<reference evidence="9" key="1">
    <citation type="submission" date="2019-05" db="EMBL/GenBank/DDBJ databases">
        <title>Annotation for the trematode Paragonimus heterotremus.</title>
        <authorList>
            <person name="Choi Y.-J."/>
        </authorList>
    </citation>
    <scope>NUCLEOTIDE SEQUENCE</scope>
    <source>
        <strain evidence="9">LC</strain>
    </source>
</reference>
<evidence type="ECO:0000256" key="5">
    <source>
        <dbReference type="ARBA" id="ARBA00022801"/>
    </source>
</evidence>
<evidence type="ECO:0000256" key="3">
    <source>
        <dbReference type="ARBA" id="ARBA00014588"/>
    </source>
</evidence>
<proteinExistence type="inferred from homology"/>
<comment type="similarity">
    <text evidence="2 8">Belongs to the GPN-loop GTPase family.</text>
</comment>
<dbReference type="InterPro" id="IPR030231">
    <property type="entry name" value="Gpn2"/>
</dbReference>
<dbReference type="Proteomes" id="UP000748531">
    <property type="component" value="Unassembled WGS sequence"/>
</dbReference>
<comment type="subunit">
    <text evidence="7">Heterodimers with GPN1 or GPN3. Binds to RNA polymerase II (RNAPII).</text>
</comment>
<accession>A0A8J4WQ32</accession>
<dbReference type="PANTHER" id="PTHR21231:SF3">
    <property type="entry name" value="GPN-LOOP GTPASE 2"/>
    <property type="match status" value="1"/>
</dbReference>
<dbReference type="GO" id="GO:0003924">
    <property type="term" value="F:GTPase activity"/>
    <property type="evidence" value="ECO:0007669"/>
    <property type="project" value="TreeGrafter"/>
</dbReference>
<dbReference type="Gene3D" id="3.40.50.300">
    <property type="entry name" value="P-loop containing nucleotide triphosphate hydrolases"/>
    <property type="match status" value="1"/>
</dbReference>
<dbReference type="EMBL" id="LUCH01004122">
    <property type="protein sequence ID" value="KAF5399355.1"/>
    <property type="molecule type" value="Genomic_DNA"/>
</dbReference>
<dbReference type="InterPro" id="IPR027417">
    <property type="entry name" value="P-loop_NTPase"/>
</dbReference>
<name>A0A8J4WQ32_9TREM</name>
<evidence type="ECO:0000256" key="4">
    <source>
        <dbReference type="ARBA" id="ARBA00022741"/>
    </source>
</evidence>
<dbReference type="FunFam" id="3.40.50.300:FF:000338">
    <property type="entry name" value="GPN-loop GTPase 2"/>
    <property type="match status" value="1"/>
</dbReference>
<dbReference type="AlphaFoldDB" id="A0A8J4WQ32"/>
<evidence type="ECO:0000313" key="10">
    <source>
        <dbReference type="Proteomes" id="UP000748531"/>
    </source>
</evidence>
<keyword evidence="5 8" id="KW-0378">Hydrolase</keyword>
<dbReference type="PANTHER" id="PTHR21231">
    <property type="entry name" value="XPA-BINDING PROTEIN 1-RELATED"/>
    <property type="match status" value="1"/>
</dbReference>
<dbReference type="Pfam" id="PF03029">
    <property type="entry name" value="ATP_bind_1"/>
    <property type="match status" value="2"/>
</dbReference>
<comment type="function">
    <text evidence="1 8">Small GTPase required for proper localization of RNA polymerase II and III (RNAPII and RNAPIII). May act at an RNAP assembly step prior to nuclear import.</text>
</comment>
<comment type="caution">
    <text evidence="9">The sequence shown here is derived from an EMBL/GenBank/DDBJ whole genome shotgun (WGS) entry which is preliminary data.</text>
</comment>
<evidence type="ECO:0000256" key="7">
    <source>
        <dbReference type="ARBA" id="ARBA00046611"/>
    </source>
</evidence>
<organism evidence="9 10">
    <name type="scientific">Paragonimus heterotremus</name>
    <dbReference type="NCBI Taxonomy" id="100268"/>
    <lineage>
        <taxon>Eukaryota</taxon>
        <taxon>Metazoa</taxon>
        <taxon>Spiralia</taxon>
        <taxon>Lophotrochozoa</taxon>
        <taxon>Platyhelminthes</taxon>
        <taxon>Trematoda</taxon>
        <taxon>Digenea</taxon>
        <taxon>Plagiorchiida</taxon>
        <taxon>Troglotremata</taxon>
        <taxon>Troglotrematidae</taxon>
        <taxon>Paragonimus</taxon>
    </lineage>
</organism>
<evidence type="ECO:0000256" key="6">
    <source>
        <dbReference type="ARBA" id="ARBA00023134"/>
    </source>
</evidence>
<dbReference type="OrthoDB" id="5839at2759"/>
<evidence type="ECO:0000313" key="9">
    <source>
        <dbReference type="EMBL" id="KAF5399355.1"/>
    </source>
</evidence>
<dbReference type="GO" id="GO:0005525">
    <property type="term" value="F:GTP binding"/>
    <property type="evidence" value="ECO:0007669"/>
    <property type="project" value="UniProtKB-KW"/>
</dbReference>
<keyword evidence="4 8" id="KW-0547">Nucleotide-binding</keyword>
<sequence length="342" mass="38408">MASSSEATSPSRLNLYGQLVIGPPGSGKTTYCAAMTEFLTSIGRKVHVINLDPANDTLPYSCSVSLSELIRLDEVMDYLNLGPNGGLIYCMEYLYANRDWLANRLFNLKQSNPKCYLLFDCPGQVELYTHHPTTRQLVSYLTQRSYQTVDDDNQSLATAEGLGLHLTAVHLVDSHYCSDAGKFISCLLTSLSTMLQFSLPHVNVLSKADLIEQFGELDFNLDFFTEVLDLQYLIDKINKDRDPFLIKYERLNQALIGLIQDQALVQFLLLDIQDMSHLERVMRYADRANGYVFGPTEQHNLQALMHSASGVELTPDWIGLAQEKYMPSSKVSNSAADIDFFS</sequence>
<keyword evidence="10" id="KW-1185">Reference proteome</keyword>
<dbReference type="SUPFAM" id="SSF52540">
    <property type="entry name" value="P-loop containing nucleoside triphosphate hydrolases"/>
    <property type="match status" value="1"/>
</dbReference>
<gene>
    <name evidence="9" type="ORF">PHET_07498</name>
</gene>
<keyword evidence="6 8" id="KW-0342">GTP-binding</keyword>
<protein>
    <recommendedName>
        <fullName evidence="3 8">GPN-loop GTPase 2</fullName>
    </recommendedName>
</protein>
<dbReference type="CDD" id="cd17871">
    <property type="entry name" value="GPN2"/>
    <property type="match status" value="1"/>
</dbReference>